<reference evidence="8 9" key="1">
    <citation type="journal article" date="2011" name="Science">
        <title>The Selaginella genome identifies genetic changes associated with the evolution of vascular plants.</title>
        <authorList>
            <person name="Banks J.A."/>
            <person name="Nishiyama T."/>
            <person name="Hasebe M."/>
            <person name="Bowman J.L."/>
            <person name="Gribskov M."/>
            <person name="dePamphilis C."/>
            <person name="Albert V.A."/>
            <person name="Aono N."/>
            <person name="Aoyama T."/>
            <person name="Ambrose B.A."/>
            <person name="Ashton N.W."/>
            <person name="Axtell M.J."/>
            <person name="Barker E."/>
            <person name="Barker M.S."/>
            <person name="Bennetzen J.L."/>
            <person name="Bonawitz N.D."/>
            <person name="Chapple C."/>
            <person name="Cheng C."/>
            <person name="Correa L.G."/>
            <person name="Dacre M."/>
            <person name="DeBarry J."/>
            <person name="Dreyer I."/>
            <person name="Elias M."/>
            <person name="Engstrom E.M."/>
            <person name="Estelle M."/>
            <person name="Feng L."/>
            <person name="Finet C."/>
            <person name="Floyd S.K."/>
            <person name="Frommer W.B."/>
            <person name="Fujita T."/>
            <person name="Gramzow L."/>
            <person name="Gutensohn M."/>
            <person name="Harholt J."/>
            <person name="Hattori M."/>
            <person name="Heyl A."/>
            <person name="Hirai T."/>
            <person name="Hiwatashi Y."/>
            <person name="Ishikawa M."/>
            <person name="Iwata M."/>
            <person name="Karol K.G."/>
            <person name="Koehler B."/>
            <person name="Kolukisaoglu U."/>
            <person name="Kubo M."/>
            <person name="Kurata T."/>
            <person name="Lalonde S."/>
            <person name="Li K."/>
            <person name="Li Y."/>
            <person name="Litt A."/>
            <person name="Lyons E."/>
            <person name="Manning G."/>
            <person name="Maruyama T."/>
            <person name="Michael T.P."/>
            <person name="Mikami K."/>
            <person name="Miyazaki S."/>
            <person name="Morinaga S."/>
            <person name="Murata T."/>
            <person name="Mueller-Roeber B."/>
            <person name="Nelson D.R."/>
            <person name="Obara M."/>
            <person name="Oguri Y."/>
            <person name="Olmstead R.G."/>
            <person name="Onodera N."/>
            <person name="Petersen B.L."/>
            <person name="Pils B."/>
            <person name="Prigge M."/>
            <person name="Rensing S.A."/>
            <person name="Riano-Pachon D.M."/>
            <person name="Roberts A.W."/>
            <person name="Sato Y."/>
            <person name="Scheller H.V."/>
            <person name="Schulz B."/>
            <person name="Schulz C."/>
            <person name="Shakirov E.V."/>
            <person name="Shibagaki N."/>
            <person name="Shinohara N."/>
            <person name="Shippen D.E."/>
            <person name="Soerensen I."/>
            <person name="Sotooka R."/>
            <person name="Sugimoto N."/>
            <person name="Sugita M."/>
            <person name="Sumikawa N."/>
            <person name="Tanurdzic M."/>
            <person name="Theissen G."/>
            <person name="Ulvskov P."/>
            <person name="Wakazuki S."/>
            <person name="Weng J.K."/>
            <person name="Willats W.W."/>
            <person name="Wipf D."/>
            <person name="Wolf P.G."/>
            <person name="Yang L."/>
            <person name="Zimmer A.D."/>
            <person name="Zhu Q."/>
            <person name="Mitros T."/>
            <person name="Hellsten U."/>
            <person name="Loque D."/>
            <person name="Otillar R."/>
            <person name="Salamov A."/>
            <person name="Schmutz J."/>
            <person name="Shapiro H."/>
            <person name="Lindquist E."/>
            <person name="Lucas S."/>
            <person name="Rokhsar D."/>
            <person name="Grigoriev I.V."/>
        </authorList>
    </citation>
    <scope>NUCLEOTIDE SEQUENCE [LARGE SCALE GENOMIC DNA]</scope>
</reference>
<protein>
    <recommendedName>
        <fullName evidence="3">cyclic pyranopterin monophosphate synthase</fullName>
        <ecNumber evidence="3">4.6.1.17</ecNumber>
    </recommendedName>
</protein>
<feature type="region of interest" description="Disordered" evidence="6">
    <location>
        <begin position="1"/>
        <end position="27"/>
    </location>
</feature>
<evidence type="ECO:0000256" key="2">
    <source>
        <dbReference type="ARBA" id="ARBA00005046"/>
    </source>
</evidence>
<dbReference type="EMBL" id="GL377571">
    <property type="protein sequence ID" value="EFJ32920.1"/>
    <property type="molecule type" value="Genomic_DNA"/>
</dbReference>
<dbReference type="Gene3D" id="3.30.70.640">
    <property type="entry name" value="Molybdopterin cofactor biosynthesis C (MoaC) domain"/>
    <property type="match status" value="1"/>
</dbReference>
<dbReference type="InterPro" id="IPR047594">
    <property type="entry name" value="MoaC_bact/euk"/>
</dbReference>
<keyword evidence="4" id="KW-0501">Molybdenum cofactor biosynthesis</keyword>
<accession>D8R3B8</accession>
<dbReference type="FunCoup" id="D8R3B8">
    <property type="interactions" value="509"/>
</dbReference>
<dbReference type="InterPro" id="IPR036522">
    <property type="entry name" value="MoaC_sf"/>
</dbReference>
<evidence type="ECO:0000256" key="1">
    <source>
        <dbReference type="ARBA" id="ARBA00001637"/>
    </source>
</evidence>
<dbReference type="eggNOG" id="KOG2876">
    <property type="taxonomic scope" value="Eukaryota"/>
</dbReference>
<evidence type="ECO:0000313" key="8">
    <source>
        <dbReference type="EMBL" id="EFJ32920.1"/>
    </source>
</evidence>
<dbReference type="KEGG" id="smo:SELMODRAFT_84976"/>
<dbReference type="HOGENOM" id="CLU_074693_1_1_1"/>
<dbReference type="STRING" id="88036.D8R3B8"/>
<name>D8R3B8_SELML</name>
<feature type="domain" description="Molybdopterin cofactor biosynthesis C (MoaC)" evidence="7">
    <location>
        <begin position="48"/>
        <end position="183"/>
    </location>
</feature>
<dbReference type="Pfam" id="PF01967">
    <property type="entry name" value="MoaC"/>
    <property type="match status" value="1"/>
</dbReference>
<sequence>MFGAPPAAAGAQGFPARDPSSQSIAAPSIARDRSSSLTHFDSSGKASMVDVSHKMDTKRNAVASGRVLLGPDVFHLVAANKIAKGDVLTVAKIAGIQAAKQTATLIPLCHTIALSSVDVMMALDEEASCVEVTAEASSVGPTGVEMEALTAVSVACLTVYDMCKAASKAIQISGIELVSKSGGKSGDWHREKN</sequence>
<dbReference type="Proteomes" id="UP000001514">
    <property type="component" value="Unassembled WGS sequence"/>
</dbReference>
<comment type="catalytic activity">
    <reaction evidence="1">
        <text>(8S)-3',8-cyclo-7,8-dihydroguanosine 5'-triphosphate = cyclic pyranopterin phosphate + diphosphate</text>
        <dbReference type="Rhea" id="RHEA:49580"/>
        <dbReference type="ChEBI" id="CHEBI:33019"/>
        <dbReference type="ChEBI" id="CHEBI:59648"/>
        <dbReference type="ChEBI" id="CHEBI:131766"/>
        <dbReference type="EC" id="4.6.1.17"/>
    </reaction>
</comment>
<dbReference type="InParanoid" id="D8R3B8"/>
<dbReference type="Gramene" id="EFJ32920">
    <property type="protein sequence ID" value="EFJ32920"/>
    <property type="gene ID" value="SELMODRAFT_84976"/>
</dbReference>
<dbReference type="EC" id="4.6.1.17" evidence="3"/>
<dbReference type="AlphaFoldDB" id="D8R3B8"/>
<dbReference type="PANTHER" id="PTHR22960">
    <property type="entry name" value="MOLYBDOPTERIN COFACTOR SYNTHESIS PROTEIN A"/>
    <property type="match status" value="1"/>
</dbReference>
<gene>
    <name evidence="8" type="ORF">SELMODRAFT_84976</name>
</gene>
<dbReference type="PANTHER" id="PTHR22960:SF29">
    <property type="entry name" value="CYCLIC PYRANOPTERIN MONOPHOSPHATE SYNTHASE"/>
    <property type="match status" value="1"/>
</dbReference>
<organism evidence="9">
    <name type="scientific">Selaginella moellendorffii</name>
    <name type="common">Spikemoss</name>
    <dbReference type="NCBI Taxonomy" id="88036"/>
    <lineage>
        <taxon>Eukaryota</taxon>
        <taxon>Viridiplantae</taxon>
        <taxon>Streptophyta</taxon>
        <taxon>Embryophyta</taxon>
        <taxon>Tracheophyta</taxon>
        <taxon>Lycopodiopsida</taxon>
        <taxon>Selaginellales</taxon>
        <taxon>Selaginellaceae</taxon>
        <taxon>Selaginella</taxon>
    </lineage>
</organism>
<evidence type="ECO:0000256" key="5">
    <source>
        <dbReference type="ARBA" id="ARBA00023239"/>
    </source>
</evidence>
<evidence type="ECO:0000313" key="9">
    <source>
        <dbReference type="Proteomes" id="UP000001514"/>
    </source>
</evidence>
<proteinExistence type="inferred from homology"/>
<keyword evidence="5" id="KW-0456">Lyase</keyword>
<dbReference type="OrthoDB" id="429626at2759"/>
<evidence type="ECO:0000256" key="6">
    <source>
        <dbReference type="SAM" id="MobiDB-lite"/>
    </source>
</evidence>
<dbReference type="GO" id="GO:0006777">
    <property type="term" value="P:Mo-molybdopterin cofactor biosynthetic process"/>
    <property type="evidence" value="ECO:0007669"/>
    <property type="project" value="UniProtKB-KW"/>
</dbReference>
<dbReference type="HAMAP" id="MF_01224_B">
    <property type="entry name" value="MoaC_B"/>
    <property type="match status" value="1"/>
</dbReference>
<dbReference type="UniPathway" id="UPA00344"/>
<dbReference type="GO" id="GO:0061799">
    <property type="term" value="F:cyclic pyranopterin monophosphate synthase activity"/>
    <property type="evidence" value="ECO:0007669"/>
    <property type="project" value="UniProtKB-EC"/>
</dbReference>
<dbReference type="NCBIfam" id="TIGR00581">
    <property type="entry name" value="moaC"/>
    <property type="match status" value="1"/>
</dbReference>
<dbReference type="OMA" id="IWDMVKS"/>
<dbReference type="InterPro" id="IPR002820">
    <property type="entry name" value="Mopterin_CF_biosynth-C_dom"/>
</dbReference>
<dbReference type="SUPFAM" id="SSF55040">
    <property type="entry name" value="Molybdenum cofactor biosynthesis protein C, MoaC"/>
    <property type="match status" value="1"/>
</dbReference>
<comment type="pathway">
    <text evidence="2">Cofactor biosynthesis; molybdopterin biosynthesis.</text>
</comment>
<evidence type="ECO:0000256" key="3">
    <source>
        <dbReference type="ARBA" id="ARBA00012575"/>
    </source>
</evidence>
<dbReference type="InterPro" id="IPR023045">
    <property type="entry name" value="MoaC"/>
</dbReference>
<evidence type="ECO:0000259" key="7">
    <source>
        <dbReference type="Pfam" id="PF01967"/>
    </source>
</evidence>
<evidence type="ECO:0000256" key="4">
    <source>
        <dbReference type="ARBA" id="ARBA00023150"/>
    </source>
</evidence>
<keyword evidence="9" id="KW-1185">Reference proteome</keyword>
<dbReference type="NCBIfam" id="NF006870">
    <property type="entry name" value="PRK09364.1"/>
    <property type="match status" value="1"/>
</dbReference>
<dbReference type="CDD" id="cd01420">
    <property type="entry name" value="MoaC_PE"/>
    <property type="match status" value="1"/>
</dbReference>
<dbReference type="InterPro" id="IPR050105">
    <property type="entry name" value="MoCo_biosynth_MoaA/MoaC"/>
</dbReference>